<dbReference type="InterPro" id="IPR016181">
    <property type="entry name" value="Acyl_CoA_acyltransferase"/>
</dbReference>
<keyword evidence="5" id="KW-0012">Acyltransferase</keyword>
<dbReference type="PANTHER" id="PTHR37323">
    <property type="entry name" value="GCN5-RELATED N-ACETYLTRANSFERASE"/>
    <property type="match status" value="1"/>
</dbReference>
<dbReference type="EMBL" id="PISP01000003">
    <property type="protein sequence ID" value="PKD43195.1"/>
    <property type="molecule type" value="Genomic_DNA"/>
</dbReference>
<reference evidence="6 7" key="1">
    <citation type="submission" date="2017-11" db="EMBL/GenBank/DDBJ databases">
        <title>Rhodohalobacter 15182 sp. nov., isolated from a salt lake.</title>
        <authorList>
            <person name="Han S."/>
        </authorList>
    </citation>
    <scope>NUCLEOTIDE SEQUENCE [LARGE SCALE GENOMIC DNA]</scope>
    <source>
        <strain evidence="6 7">15182</strain>
    </source>
</reference>
<dbReference type="Proteomes" id="UP000233398">
    <property type="component" value="Unassembled WGS sequence"/>
</dbReference>
<evidence type="ECO:0000256" key="1">
    <source>
        <dbReference type="ARBA" id="ARBA00005189"/>
    </source>
</evidence>
<dbReference type="InterPro" id="IPR052351">
    <property type="entry name" value="Ornithine_N-alpha-AT"/>
</dbReference>
<dbReference type="Pfam" id="PF13444">
    <property type="entry name" value="Acetyltransf_5"/>
    <property type="match status" value="1"/>
</dbReference>
<evidence type="ECO:0000313" key="7">
    <source>
        <dbReference type="Proteomes" id="UP000233398"/>
    </source>
</evidence>
<dbReference type="OrthoDB" id="1113830at2"/>
<dbReference type="AlphaFoldDB" id="A0A2N0VG67"/>
<evidence type="ECO:0000313" key="6">
    <source>
        <dbReference type="EMBL" id="PKD43195.1"/>
    </source>
</evidence>
<keyword evidence="2" id="KW-0444">Lipid biosynthesis</keyword>
<accession>A0A2N0VG67</accession>
<dbReference type="GO" id="GO:0006629">
    <property type="term" value="P:lipid metabolic process"/>
    <property type="evidence" value="ECO:0007669"/>
    <property type="project" value="UniProtKB-KW"/>
</dbReference>
<evidence type="ECO:0008006" key="8">
    <source>
        <dbReference type="Google" id="ProtNLM"/>
    </source>
</evidence>
<dbReference type="PANTHER" id="PTHR37323:SF1">
    <property type="entry name" value="L-ORNITHINE N(ALPHA)-ACYLTRANSFERASE"/>
    <property type="match status" value="1"/>
</dbReference>
<proteinExistence type="predicted"/>
<evidence type="ECO:0000256" key="3">
    <source>
        <dbReference type="ARBA" id="ARBA00022679"/>
    </source>
</evidence>
<dbReference type="Gene3D" id="3.40.630.30">
    <property type="match status" value="1"/>
</dbReference>
<comment type="caution">
    <text evidence="6">The sequence shown here is derived from an EMBL/GenBank/DDBJ whole genome shotgun (WGS) entry which is preliminary data.</text>
</comment>
<name>A0A2N0VG67_9BACT</name>
<keyword evidence="3" id="KW-0808">Transferase</keyword>
<keyword evidence="7" id="KW-1185">Reference proteome</keyword>
<protein>
    <recommendedName>
        <fullName evidence="8">GNAT family N-acetyltransferase</fullName>
    </recommendedName>
</protein>
<evidence type="ECO:0000256" key="2">
    <source>
        <dbReference type="ARBA" id="ARBA00022516"/>
    </source>
</evidence>
<organism evidence="6 7">
    <name type="scientific">Rhodohalobacter barkolensis</name>
    <dbReference type="NCBI Taxonomy" id="2053187"/>
    <lineage>
        <taxon>Bacteria</taxon>
        <taxon>Pseudomonadati</taxon>
        <taxon>Balneolota</taxon>
        <taxon>Balneolia</taxon>
        <taxon>Balneolales</taxon>
        <taxon>Balneolaceae</taxon>
        <taxon>Rhodohalobacter</taxon>
    </lineage>
</organism>
<comment type="pathway">
    <text evidence="1">Lipid metabolism.</text>
</comment>
<dbReference type="GO" id="GO:0016746">
    <property type="term" value="F:acyltransferase activity"/>
    <property type="evidence" value="ECO:0007669"/>
    <property type="project" value="UniProtKB-KW"/>
</dbReference>
<keyword evidence="4" id="KW-0443">Lipid metabolism</keyword>
<evidence type="ECO:0000256" key="4">
    <source>
        <dbReference type="ARBA" id="ARBA00023098"/>
    </source>
</evidence>
<sequence length="256" mass="30116">MISTALFIKNRVLKEVKSQQYTIKFAKNEEEVDAALRLRYEVFKEELQRNFQFDAGKEKDQYDDQAHHLIVVDNETQKIVGTYRMQTYEQAKAGNGFTSEVRFNLQDLPMDVLENAVEVGRACISKEHRSGRVLFLLWKGFAGYLEHFNKRYLFGYAALDTNNMKVAQNTYRYLKEEGHLHPKYYIEPNEDFKPTPDQFKEETDEHEIPPLFKNYLDVGSKVIAGPSYDKKLDLIHFMILLDIEEISDRTRKMFFG</sequence>
<gene>
    <name evidence="6" type="ORF">CWD77_11300</name>
</gene>
<evidence type="ECO:0000256" key="5">
    <source>
        <dbReference type="ARBA" id="ARBA00023315"/>
    </source>
</evidence>
<dbReference type="SUPFAM" id="SSF55729">
    <property type="entry name" value="Acyl-CoA N-acyltransferases (Nat)"/>
    <property type="match status" value="1"/>
</dbReference>